<gene>
    <name evidence="1" type="ORF">JBS370_LOCUS41580</name>
</gene>
<organism evidence="1 2">
    <name type="scientific">Rotaria sordida</name>
    <dbReference type="NCBI Taxonomy" id="392033"/>
    <lineage>
        <taxon>Eukaryota</taxon>
        <taxon>Metazoa</taxon>
        <taxon>Spiralia</taxon>
        <taxon>Gnathifera</taxon>
        <taxon>Rotifera</taxon>
        <taxon>Eurotatoria</taxon>
        <taxon>Bdelloidea</taxon>
        <taxon>Philodinida</taxon>
        <taxon>Philodinidae</taxon>
        <taxon>Rotaria</taxon>
    </lineage>
</organism>
<name>A0A820KGP0_9BILA</name>
<dbReference type="EMBL" id="CAJOBD010047141">
    <property type="protein sequence ID" value="CAF4339665.1"/>
    <property type="molecule type" value="Genomic_DNA"/>
</dbReference>
<comment type="caution">
    <text evidence="1">The sequence shown here is derived from an EMBL/GenBank/DDBJ whole genome shotgun (WGS) entry which is preliminary data.</text>
</comment>
<evidence type="ECO:0000313" key="1">
    <source>
        <dbReference type="EMBL" id="CAF4339665.1"/>
    </source>
</evidence>
<evidence type="ECO:0000313" key="2">
    <source>
        <dbReference type="Proteomes" id="UP000663836"/>
    </source>
</evidence>
<proteinExistence type="predicted"/>
<dbReference type="GO" id="GO:0003676">
    <property type="term" value="F:nucleic acid binding"/>
    <property type="evidence" value="ECO:0007669"/>
    <property type="project" value="InterPro"/>
</dbReference>
<dbReference type="InterPro" id="IPR036397">
    <property type="entry name" value="RNaseH_sf"/>
</dbReference>
<dbReference type="Proteomes" id="UP000663836">
    <property type="component" value="Unassembled WGS sequence"/>
</dbReference>
<sequence>KKYCHHNLTEWDNYLSAVVWAYNSTVHSTTQFIPYELAFKSFALRSARINIQQQQIASKERYDQGRRHPIYKAGDFVWLKHSINRTKFDVRFDGPFVIINRINQVKYLIEHTELGYRQYEHLNNLIPFYDRD</sequence>
<feature type="non-terminal residue" evidence="1">
    <location>
        <position position="1"/>
    </location>
</feature>
<dbReference type="Gene3D" id="3.30.420.10">
    <property type="entry name" value="Ribonuclease H-like superfamily/Ribonuclease H"/>
    <property type="match status" value="1"/>
</dbReference>
<reference evidence="1" key="1">
    <citation type="submission" date="2021-02" db="EMBL/GenBank/DDBJ databases">
        <authorList>
            <person name="Nowell W R."/>
        </authorList>
    </citation>
    <scope>NUCLEOTIDE SEQUENCE</scope>
</reference>
<accession>A0A820KGP0</accession>
<dbReference type="AlphaFoldDB" id="A0A820KGP0"/>
<protein>
    <submittedName>
        <fullName evidence="1">Uncharacterized protein</fullName>
    </submittedName>
</protein>